<dbReference type="EMBL" id="VJXR01000018">
    <property type="protein sequence ID" value="TRW45728.1"/>
    <property type="molecule type" value="Genomic_DNA"/>
</dbReference>
<organism evidence="1 2">
    <name type="scientific">Georgenia yuyongxinii</name>
    <dbReference type="NCBI Taxonomy" id="2589797"/>
    <lineage>
        <taxon>Bacteria</taxon>
        <taxon>Bacillati</taxon>
        <taxon>Actinomycetota</taxon>
        <taxon>Actinomycetes</taxon>
        <taxon>Micrococcales</taxon>
        <taxon>Bogoriellaceae</taxon>
        <taxon>Georgenia</taxon>
    </lineage>
</organism>
<proteinExistence type="predicted"/>
<dbReference type="AlphaFoldDB" id="A0A552WSB0"/>
<evidence type="ECO:0000313" key="2">
    <source>
        <dbReference type="Proteomes" id="UP000318693"/>
    </source>
</evidence>
<evidence type="ECO:0000313" key="1">
    <source>
        <dbReference type="EMBL" id="TRW45728.1"/>
    </source>
</evidence>
<dbReference type="RefSeq" id="WP_143418027.1">
    <property type="nucleotide sequence ID" value="NZ_VJXR01000018.1"/>
</dbReference>
<keyword evidence="2" id="KW-1185">Reference proteome</keyword>
<dbReference type="Proteomes" id="UP000318693">
    <property type="component" value="Unassembled WGS sequence"/>
</dbReference>
<name>A0A552WSB0_9MICO</name>
<comment type="caution">
    <text evidence="1">The sequence shown here is derived from an EMBL/GenBank/DDBJ whole genome shotgun (WGS) entry which is preliminary data.</text>
</comment>
<gene>
    <name evidence="1" type="ORF">FJ693_08105</name>
</gene>
<evidence type="ECO:0008006" key="3">
    <source>
        <dbReference type="Google" id="ProtNLM"/>
    </source>
</evidence>
<accession>A0A552WSB0</accession>
<reference evidence="1 2" key="1">
    <citation type="submission" date="2019-07" db="EMBL/GenBank/DDBJ databases">
        <title>Georgenia wutianyii sp. nov. and Georgenia *** sp. nov. isolated from plateau pika (Ochotona curzoniae) in the Qinghai-Tibet plateau of China.</title>
        <authorList>
            <person name="Tian Z."/>
        </authorList>
    </citation>
    <scope>NUCLEOTIDE SEQUENCE [LARGE SCALE GENOMIC DNA]</scope>
    <source>
        <strain evidence="1 2">Z446</strain>
    </source>
</reference>
<sequence length="81" mass="9137">MSPDAALPYVRDVEQLACSAKGCGERAVHALLWNNPRLHTEGRRKVWLACEAHREHLSQFLTARSFLREVVGVDELDESHG</sequence>
<protein>
    <recommendedName>
        <fullName evidence="3">Acetone carboxylase</fullName>
    </recommendedName>
</protein>